<gene>
    <name evidence="1" type="ORF">AWB69_02795</name>
</gene>
<protein>
    <submittedName>
        <fullName evidence="1">Uncharacterized protein</fullName>
    </submittedName>
</protein>
<reference evidence="1 2" key="1">
    <citation type="submission" date="2016-01" db="EMBL/GenBank/DDBJ databases">
        <authorList>
            <person name="Oliw E.H."/>
        </authorList>
    </citation>
    <scope>NUCLEOTIDE SEQUENCE [LARGE SCALE GENOMIC DNA]</scope>
    <source>
        <strain evidence="1">LMG 27134</strain>
    </source>
</reference>
<name>A0A158GK66_9BURK</name>
<proteinExistence type="predicted"/>
<evidence type="ECO:0000313" key="2">
    <source>
        <dbReference type="Proteomes" id="UP000054683"/>
    </source>
</evidence>
<organism evidence="1 2">
    <name type="scientific">Caballeronia udeis</name>
    <dbReference type="NCBI Taxonomy" id="1232866"/>
    <lineage>
        <taxon>Bacteria</taxon>
        <taxon>Pseudomonadati</taxon>
        <taxon>Pseudomonadota</taxon>
        <taxon>Betaproteobacteria</taxon>
        <taxon>Burkholderiales</taxon>
        <taxon>Burkholderiaceae</taxon>
        <taxon>Caballeronia</taxon>
    </lineage>
</organism>
<dbReference type="AlphaFoldDB" id="A0A158GK66"/>
<dbReference type="RefSeq" id="WP_231937094.1">
    <property type="nucleotide sequence ID" value="NZ_FCOK02000015.1"/>
</dbReference>
<dbReference type="Proteomes" id="UP000054683">
    <property type="component" value="Unassembled WGS sequence"/>
</dbReference>
<sequence>MPTKMLPPVPDGVSMYFYMKFAAGNETFGDEWYRFEAMEDLPPCLKHDYPTLDIEFRVPPICRDFQLVTIDLRSALDTMLASERLHLNPARWSRVRRDLSEGWCYTPYMGVEQGKATLTDGRHRIVAMMKFLQLEYATFSVPPKHVETVRAQLKTR</sequence>
<dbReference type="EMBL" id="FCOK02000015">
    <property type="protein sequence ID" value="SAL32277.1"/>
    <property type="molecule type" value="Genomic_DNA"/>
</dbReference>
<accession>A0A158GK66</accession>
<evidence type="ECO:0000313" key="1">
    <source>
        <dbReference type="EMBL" id="SAL32277.1"/>
    </source>
</evidence>